<name>A0A1I3U1A4_9RHOB</name>
<dbReference type="STRING" id="576117.SAMN04488138_11027"/>
<feature type="region of interest" description="Disordered" evidence="1">
    <location>
        <begin position="37"/>
        <end position="64"/>
    </location>
</feature>
<evidence type="ECO:0008006" key="4">
    <source>
        <dbReference type="Google" id="ProtNLM"/>
    </source>
</evidence>
<evidence type="ECO:0000313" key="3">
    <source>
        <dbReference type="Proteomes" id="UP000183299"/>
    </source>
</evidence>
<dbReference type="EMBL" id="FORY01000010">
    <property type="protein sequence ID" value="SFJ77338.1"/>
    <property type="molecule type" value="Genomic_DNA"/>
</dbReference>
<evidence type="ECO:0000313" key="2">
    <source>
        <dbReference type="EMBL" id="SFJ77338.1"/>
    </source>
</evidence>
<protein>
    <recommendedName>
        <fullName evidence="4">Transposase, Mutator family</fullName>
    </recommendedName>
</protein>
<gene>
    <name evidence="2" type="ORF">SAMN04488138_11027</name>
</gene>
<accession>A0A1I3U1A4</accession>
<evidence type="ECO:0000256" key="1">
    <source>
        <dbReference type="SAM" id="MobiDB-lite"/>
    </source>
</evidence>
<dbReference type="Proteomes" id="UP000183299">
    <property type="component" value="Unassembled WGS sequence"/>
</dbReference>
<reference evidence="2 3" key="1">
    <citation type="submission" date="2016-10" db="EMBL/GenBank/DDBJ databases">
        <authorList>
            <person name="de Groot N.N."/>
        </authorList>
    </citation>
    <scope>NUCLEOTIDE SEQUENCE [LARGE SCALE GENOMIC DNA]</scope>
    <source>
        <strain evidence="2 3">CGMCC 1.8891</strain>
    </source>
</reference>
<organism evidence="2 3">
    <name type="scientific">Celeribacter halophilus</name>
    <dbReference type="NCBI Taxonomy" id="576117"/>
    <lineage>
        <taxon>Bacteria</taxon>
        <taxon>Pseudomonadati</taxon>
        <taxon>Pseudomonadota</taxon>
        <taxon>Alphaproteobacteria</taxon>
        <taxon>Rhodobacterales</taxon>
        <taxon>Roseobacteraceae</taxon>
        <taxon>Celeribacter</taxon>
    </lineage>
</organism>
<dbReference type="AlphaFoldDB" id="A0A1I3U1A4"/>
<keyword evidence="3" id="KW-1185">Reference proteome</keyword>
<sequence>MSINKDLLDQLMEGRPPGDLFGKGGIIQELTKALAERALRSSSSPKTPKEGAISRIRRPLPRPSRGCGFALAPQLRPRHRSPIVRTIPPSE</sequence>
<proteinExistence type="predicted"/>